<gene>
    <name evidence="5" type="ORF">K814_0127710</name>
</gene>
<evidence type="ECO:0000256" key="3">
    <source>
        <dbReference type="SAM" id="SignalP"/>
    </source>
</evidence>
<proteinExistence type="inferred from homology"/>
<sequence length="284" mass="30807">MKSKRMATWLSSAVLMLAAGFTQAAEKPIVFAVAAEPYPPFTVKGGNGQWSGFEVDLIHKLCEGMKAECQIKEVAWDGIIPSLLAKKIDVIFSSMSVTDEREKQIAFSRAYYDSLLGVAGPKGSEVEISPAGLKGKLIGVQISTVSANYLKKYYENIADLKYYDTQESANADLIAGRIDYMMADDTAIAMMVKTPEASGLAHIASVPYDPIIGRGVGAGLRKEDTALKARLDKAIGELLVSKDYDDLSQHYFGLSVSPCKRGDTPAFVSKTCDSPYQHVAQKTE</sequence>
<evidence type="ECO:0000256" key="2">
    <source>
        <dbReference type="ARBA" id="ARBA00022729"/>
    </source>
</evidence>
<dbReference type="InterPro" id="IPR001638">
    <property type="entry name" value="Solute-binding_3/MltF_N"/>
</dbReference>
<accession>A0A0A1YVE2</accession>
<reference evidence="5 6" key="1">
    <citation type="journal article" date="2013" name="Genome Announc.">
        <title>Draft Genome Sequence of Pseudomonas fluorescens LMG 5329, a White Line-Inducing Principle-Producing Bioindicator for the Mushroom Pathogen Pseudomonas tolaasii.</title>
        <authorList>
            <person name="Ghequire M.G."/>
            <person name="Rokni-Zadeh H."/>
            <person name="Zarrineh P."/>
            <person name="De Mot R."/>
        </authorList>
    </citation>
    <scope>NUCLEOTIDE SEQUENCE [LARGE SCALE GENOMIC DNA]</scope>
    <source>
        <strain evidence="5 6">LMG 5329</strain>
    </source>
</reference>
<dbReference type="SMART" id="SM00062">
    <property type="entry name" value="PBPb"/>
    <property type="match status" value="1"/>
</dbReference>
<comment type="similarity">
    <text evidence="1">Belongs to the bacterial solute-binding protein 3 family.</text>
</comment>
<protein>
    <submittedName>
        <fullName evidence="5">Amino acid ABC transporter substrate-binding protein</fullName>
    </submittedName>
</protein>
<feature type="domain" description="Solute-binding protein family 3/N-terminal" evidence="4">
    <location>
        <begin position="30"/>
        <end position="255"/>
    </location>
</feature>
<keyword evidence="2 3" id="KW-0732">Signal</keyword>
<evidence type="ECO:0000259" key="4">
    <source>
        <dbReference type="SMART" id="SM00062"/>
    </source>
</evidence>
<dbReference type="RefSeq" id="WP_038850534.1">
    <property type="nucleotide sequence ID" value="NZ_ASGY01000218.1"/>
</dbReference>
<dbReference type="Pfam" id="PF00497">
    <property type="entry name" value="SBP_bac_3"/>
    <property type="match status" value="1"/>
</dbReference>
<dbReference type="Gene3D" id="3.40.190.10">
    <property type="entry name" value="Periplasmic binding protein-like II"/>
    <property type="match status" value="2"/>
</dbReference>
<evidence type="ECO:0000313" key="6">
    <source>
        <dbReference type="Proteomes" id="UP000030060"/>
    </source>
</evidence>
<comment type="caution">
    <text evidence="5">The sequence shown here is derived from an EMBL/GenBank/DDBJ whole genome shotgun (WGS) entry which is preliminary data.</text>
</comment>
<dbReference type="PANTHER" id="PTHR35936:SF37">
    <property type="entry name" value="AMINO ACID ABC TRANSPORTER SUBSTRATE-BINDING PROTEIN"/>
    <property type="match status" value="1"/>
</dbReference>
<dbReference type="EMBL" id="ASGY01000218">
    <property type="protein sequence ID" value="KGE64831.1"/>
    <property type="molecule type" value="Genomic_DNA"/>
</dbReference>
<organism evidence="5 6">
    <name type="scientific">Pseudomonas fluorescens LMG 5329</name>
    <dbReference type="NCBI Taxonomy" id="1324332"/>
    <lineage>
        <taxon>Bacteria</taxon>
        <taxon>Pseudomonadati</taxon>
        <taxon>Pseudomonadota</taxon>
        <taxon>Gammaproteobacteria</taxon>
        <taxon>Pseudomonadales</taxon>
        <taxon>Pseudomonadaceae</taxon>
        <taxon>Pseudomonas</taxon>
    </lineage>
</organism>
<evidence type="ECO:0000313" key="5">
    <source>
        <dbReference type="EMBL" id="KGE64831.1"/>
    </source>
</evidence>
<dbReference type="AlphaFoldDB" id="A0A0A1YVE2"/>
<evidence type="ECO:0000256" key="1">
    <source>
        <dbReference type="ARBA" id="ARBA00010333"/>
    </source>
</evidence>
<name>A0A0A1YVE2_PSEFL</name>
<feature type="signal peptide" evidence="3">
    <location>
        <begin position="1"/>
        <end position="24"/>
    </location>
</feature>
<dbReference type="PANTHER" id="PTHR35936">
    <property type="entry name" value="MEMBRANE-BOUND LYTIC MUREIN TRANSGLYCOSYLASE F"/>
    <property type="match status" value="1"/>
</dbReference>
<feature type="chain" id="PRO_5001985098" evidence="3">
    <location>
        <begin position="25"/>
        <end position="284"/>
    </location>
</feature>
<dbReference type="Proteomes" id="UP000030060">
    <property type="component" value="Unassembled WGS sequence"/>
</dbReference>
<dbReference type="SUPFAM" id="SSF53850">
    <property type="entry name" value="Periplasmic binding protein-like II"/>
    <property type="match status" value="1"/>
</dbReference>